<feature type="chain" id="PRO_5026803705" evidence="1">
    <location>
        <begin position="23"/>
        <end position="134"/>
    </location>
</feature>
<proteinExistence type="predicted"/>
<feature type="signal peptide" evidence="1">
    <location>
        <begin position="1"/>
        <end position="22"/>
    </location>
</feature>
<comment type="caution">
    <text evidence="2">The sequence shown here is derived from an EMBL/GenBank/DDBJ whole genome shotgun (WGS) entry which is preliminary data.</text>
</comment>
<evidence type="ECO:0000313" key="5">
    <source>
        <dbReference type="Proteomes" id="UP000439314"/>
    </source>
</evidence>
<evidence type="ECO:0000313" key="4">
    <source>
        <dbReference type="Proteomes" id="UP000437931"/>
    </source>
</evidence>
<sequence length="134" mass="14571">MLTLLFLAIGYLTAWLSLATCAETSFREATSKGVSGRDMLGNKVVPTREAVTASIAGPFLVQTQYDLPSDLHRTIHIRRYVALPWSTVAYASEVIRLVDATLGPADASRRVAQASSDVQHGILSLREIKRKAAT</sequence>
<keyword evidence="4" id="KW-1185">Reference proteome</keyword>
<organism evidence="2 5">
    <name type="scientific">Xanthomonas sontii</name>
    <dbReference type="NCBI Taxonomy" id="2650745"/>
    <lineage>
        <taxon>Bacteria</taxon>
        <taxon>Pseudomonadati</taxon>
        <taxon>Pseudomonadota</taxon>
        <taxon>Gammaproteobacteria</taxon>
        <taxon>Lysobacterales</taxon>
        <taxon>Lysobacteraceae</taxon>
        <taxon>Xanthomonas</taxon>
    </lineage>
</organism>
<evidence type="ECO:0000313" key="3">
    <source>
        <dbReference type="EMBL" id="MRH75368.1"/>
    </source>
</evidence>
<dbReference type="EMBL" id="WJPN01000010">
    <property type="protein sequence ID" value="MRH01195.1"/>
    <property type="molecule type" value="Genomic_DNA"/>
</dbReference>
<keyword evidence="1" id="KW-0732">Signal</keyword>
<evidence type="ECO:0000256" key="1">
    <source>
        <dbReference type="SAM" id="SignalP"/>
    </source>
</evidence>
<dbReference type="Proteomes" id="UP000437931">
    <property type="component" value="Unassembled WGS sequence"/>
</dbReference>
<reference evidence="4 5" key="1">
    <citation type="submission" date="2019-11" db="EMBL/GenBank/DDBJ databases">
        <title>First report of rice panicle blight caused by Xanthomonas sp. in Iran.</title>
        <authorList>
            <person name="Mirghasempour S.A."/>
            <person name="Huang S."/>
            <person name="Brady C.L."/>
            <person name="Studholme D.J."/>
        </authorList>
    </citation>
    <scope>NUCLEOTIDE SEQUENCE [LARGE SCALE GENOMIC DNA]</scope>
    <source>
        <strain evidence="2 5">ASD011</strain>
        <strain evidence="4">SAM114</strain>
    </source>
</reference>
<protein>
    <submittedName>
        <fullName evidence="2">Uncharacterized protein</fullName>
    </submittedName>
</protein>
<evidence type="ECO:0000313" key="2">
    <source>
        <dbReference type="EMBL" id="MRH01195.1"/>
    </source>
</evidence>
<name>A0A6N7QG39_9XANT</name>
<gene>
    <name evidence="2" type="ORF">GIY21_12945</name>
    <name evidence="3" type="ORF">GIY22_12105</name>
</gene>
<dbReference type="RefSeq" id="WP_153751754.1">
    <property type="nucleotide sequence ID" value="NZ_WJPM01000009.1"/>
</dbReference>
<dbReference type="Proteomes" id="UP000439314">
    <property type="component" value="Unassembled WGS sequence"/>
</dbReference>
<reference evidence="3" key="2">
    <citation type="journal article" date="2020" name="Plant Dis.">
        <title>A Grain Rot of Rice in Iran Caused by a Xanthomonas Strain Closely Related to X. sacchari.</title>
        <authorList>
            <person name="Mirghasempour S.A."/>
            <person name="Huang S."/>
            <person name="Studholme D.J."/>
            <person name="Brady C.L."/>
        </authorList>
    </citation>
    <scope>NUCLEOTIDE SEQUENCE</scope>
    <source>
        <strain evidence="3">SAM114</strain>
    </source>
</reference>
<accession>A0A6N7QG39</accession>
<dbReference type="AlphaFoldDB" id="A0A6N7QG39"/>
<dbReference type="EMBL" id="WJPM01000009">
    <property type="protein sequence ID" value="MRH75368.1"/>
    <property type="molecule type" value="Genomic_DNA"/>
</dbReference>